<dbReference type="SUPFAM" id="SSF50249">
    <property type="entry name" value="Nucleic acid-binding proteins"/>
    <property type="match status" value="1"/>
</dbReference>
<dbReference type="PANTHER" id="PTHR42918">
    <property type="entry name" value="LYSYL-TRNA SYNTHETASE"/>
    <property type="match status" value="1"/>
</dbReference>
<dbReference type="GO" id="GO:0005829">
    <property type="term" value="C:cytosol"/>
    <property type="evidence" value="ECO:0007669"/>
    <property type="project" value="TreeGrafter"/>
</dbReference>
<dbReference type="FunFam" id="3.30.930.10:FF:000044">
    <property type="entry name" value="Lysine--tRNA ligase"/>
    <property type="match status" value="1"/>
</dbReference>
<evidence type="ECO:0000256" key="1">
    <source>
        <dbReference type="ARBA" id="ARBA00008226"/>
    </source>
</evidence>
<evidence type="ECO:0000256" key="6">
    <source>
        <dbReference type="ARBA" id="ARBA00022840"/>
    </source>
</evidence>
<dbReference type="Pfam" id="PF00152">
    <property type="entry name" value="tRNA-synt_2"/>
    <property type="match status" value="1"/>
</dbReference>
<dbReference type="InterPro" id="IPR012340">
    <property type="entry name" value="NA-bd_OB-fold"/>
</dbReference>
<feature type="domain" description="Aminoacyl-transfer RNA synthetases class-II family profile" evidence="12">
    <location>
        <begin position="269"/>
        <end position="591"/>
    </location>
</feature>
<dbReference type="InterPro" id="IPR034762">
    <property type="entry name" value="Lys-tRNA-ligase_II_bac/euk"/>
</dbReference>
<dbReference type="GO" id="GO:0004824">
    <property type="term" value="F:lysine-tRNA ligase activity"/>
    <property type="evidence" value="ECO:0007669"/>
    <property type="project" value="UniProtKB-EC"/>
</dbReference>
<keyword evidence="5" id="KW-0547">Nucleotide-binding</keyword>
<dbReference type="CDD" id="cd04322">
    <property type="entry name" value="LysRS_N"/>
    <property type="match status" value="1"/>
</dbReference>
<accession>A0AAV9X536</accession>
<dbReference type="CDD" id="cd00775">
    <property type="entry name" value="LysRS_core"/>
    <property type="match status" value="1"/>
</dbReference>
<dbReference type="PANTHER" id="PTHR42918:SF9">
    <property type="entry name" value="LYSINE--TRNA LIGASE"/>
    <property type="match status" value="1"/>
</dbReference>
<evidence type="ECO:0000259" key="12">
    <source>
        <dbReference type="PROSITE" id="PS50862"/>
    </source>
</evidence>
<evidence type="ECO:0000256" key="5">
    <source>
        <dbReference type="ARBA" id="ARBA00022741"/>
    </source>
</evidence>
<dbReference type="InterPro" id="IPR045864">
    <property type="entry name" value="aa-tRNA-synth_II/BPL/LPL"/>
</dbReference>
<dbReference type="InterPro" id="IPR002313">
    <property type="entry name" value="Lys-tRNA-ligase_II"/>
</dbReference>
<dbReference type="Proteomes" id="UP001365542">
    <property type="component" value="Unassembled WGS sequence"/>
</dbReference>
<dbReference type="InterPro" id="IPR006195">
    <property type="entry name" value="aa-tRNA-synth_II"/>
</dbReference>
<organism evidence="13 14">
    <name type="scientific">Orbilia ellipsospora</name>
    <dbReference type="NCBI Taxonomy" id="2528407"/>
    <lineage>
        <taxon>Eukaryota</taxon>
        <taxon>Fungi</taxon>
        <taxon>Dikarya</taxon>
        <taxon>Ascomycota</taxon>
        <taxon>Pezizomycotina</taxon>
        <taxon>Orbiliomycetes</taxon>
        <taxon>Orbiliales</taxon>
        <taxon>Orbiliaceae</taxon>
        <taxon>Orbilia</taxon>
    </lineage>
</organism>
<evidence type="ECO:0000256" key="10">
    <source>
        <dbReference type="ARBA" id="ARBA00048573"/>
    </source>
</evidence>
<dbReference type="GO" id="GO:0000049">
    <property type="term" value="F:tRNA binding"/>
    <property type="evidence" value="ECO:0007669"/>
    <property type="project" value="TreeGrafter"/>
</dbReference>
<dbReference type="SUPFAM" id="SSF55681">
    <property type="entry name" value="Class II aaRS and biotin synthetases"/>
    <property type="match status" value="1"/>
</dbReference>
<evidence type="ECO:0000256" key="7">
    <source>
        <dbReference type="ARBA" id="ARBA00022917"/>
    </source>
</evidence>
<reference evidence="13 14" key="1">
    <citation type="submission" date="2019-10" db="EMBL/GenBank/DDBJ databases">
        <authorList>
            <person name="Palmer J.M."/>
        </authorList>
    </citation>
    <scope>NUCLEOTIDE SEQUENCE [LARGE SCALE GENOMIC DNA]</scope>
    <source>
        <strain evidence="13 14">TWF694</strain>
    </source>
</reference>
<gene>
    <name evidence="13" type="primary">KRS1</name>
    <name evidence="13" type="ORF">TWF694_011397</name>
</gene>
<protein>
    <recommendedName>
        <fullName evidence="3">lysine--tRNA ligase</fullName>
        <ecNumber evidence="3">6.1.1.6</ecNumber>
    </recommendedName>
    <alternativeName>
        <fullName evidence="9">Lysyl-tRNA synthetase</fullName>
    </alternativeName>
</protein>
<dbReference type="PIRSF" id="PIRSF039101">
    <property type="entry name" value="LysRS2"/>
    <property type="match status" value="1"/>
</dbReference>
<dbReference type="PRINTS" id="PR00982">
    <property type="entry name" value="TRNASYNTHLYS"/>
</dbReference>
<evidence type="ECO:0000256" key="8">
    <source>
        <dbReference type="ARBA" id="ARBA00023146"/>
    </source>
</evidence>
<comment type="caution">
    <text evidence="13">The sequence shown here is derived from an EMBL/GenBank/DDBJ whole genome shotgun (WGS) entry which is preliminary data.</text>
</comment>
<feature type="compositionally biased region" description="Basic and acidic residues" evidence="11">
    <location>
        <begin position="35"/>
        <end position="63"/>
    </location>
</feature>
<dbReference type="NCBIfam" id="TIGR00499">
    <property type="entry name" value="lysS_bact"/>
    <property type="match status" value="1"/>
</dbReference>
<dbReference type="Gene3D" id="2.40.50.140">
    <property type="entry name" value="Nucleic acid-binding proteins"/>
    <property type="match status" value="1"/>
</dbReference>
<evidence type="ECO:0000256" key="2">
    <source>
        <dbReference type="ARBA" id="ARBA00011738"/>
    </source>
</evidence>
<dbReference type="FunFam" id="2.40.50.140:FF:000050">
    <property type="entry name" value="Lysine--tRNA ligase"/>
    <property type="match status" value="1"/>
</dbReference>
<feature type="compositionally biased region" description="Low complexity" evidence="11">
    <location>
        <begin position="1"/>
        <end position="17"/>
    </location>
</feature>
<comment type="similarity">
    <text evidence="1">Belongs to the class-II aminoacyl-tRNA synthetase family.</text>
</comment>
<dbReference type="Gene3D" id="3.30.930.10">
    <property type="entry name" value="Bira Bifunctional Protein, Domain 2"/>
    <property type="match status" value="1"/>
</dbReference>
<proteinExistence type="inferred from homology"/>
<evidence type="ECO:0000256" key="9">
    <source>
        <dbReference type="ARBA" id="ARBA00030563"/>
    </source>
</evidence>
<dbReference type="InterPro" id="IPR004364">
    <property type="entry name" value="Aa-tRNA-synt_II"/>
</dbReference>
<evidence type="ECO:0000313" key="13">
    <source>
        <dbReference type="EMBL" id="KAK6537200.1"/>
    </source>
</evidence>
<name>A0AAV9X536_9PEZI</name>
<dbReference type="EC" id="6.1.1.6" evidence="3"/>
<evidence type="ECO:0000256" key="3">
    <source>
        <dbReference type="ARBA" id="ARBA00013166"/>
    </source>
</evidence>
<keyword evidence="8" id="KW-0030">Aminoacyl-tRNA synthetase</keyword>
<dbReference type="InterPro" id="IPR044136">
    <property type="entry name" value="Lys-tRNA-ligase_II_N"/>
</dbReference>
<keyword evidence="7" id="KW-0648">Protein biosynthesis</keyword>
<keyword evidence="14" id="KW-1185">Reference proteome</keyword>
<dbReference type="AlphaFoldDB" id="A0AAV9X536"/>
<comment type="subunit">
    <text evidence="2">Homodimer.</text>
</comment>
<evidence type="ECO:0000313" key="14">
    <source>
        <dbReference type="Proteomes" id="UP001365542"/>
    </source>
</evidence>
<keyword evidence="4" id="KW-0436">Ligase</keyword>
<dbReference type="NCBIfam" id="NF001756">
    <property type="entry name" value="PRK00484.1"/>
    <property type="match status" value="1"/>
</dbReference>
<evidence type="ECO:0000256" key="4">
    <source>
        <dbReference type="ARBA" id="ARBA00022598"/>
    </source>
</evidence>
<sequence length="625" mass="71170">MSEASSSAAPPSGSAPPTEGVANLHLDEATGEMVSKSELKKRLKQREKEEAKRKKDEEKKASGVVDTIKKKVGLVDKSAEEAELTPNQYFELRSRTINNLRTTKNPNPYPHKFQVKDDIPTFVSKHSDLKPGEERPEVEVAVAGRIYAYRSFGDKLRFYEIRCNGHRIQAVASFANAKGVEFAAQHEYLRRGDIVGIVGFPGYTNPKGAKEGESAGELSIFVREITLLSPSLHMLPTEHFGLKDQETRYRQRYLDLIMNQRSRETFITRSKMVSYIRRYFDEREFVEVETPMMNAIAGGATAKPFITHHNELNMDLFMRVAPELYLKMLVVGGIERVYEIGRQFRNEGIDLTHNPEFTTCEFYMAYADVYDVMDMTEELVSGLVKHVTGGYKTKFHTQSGEIYDVNWEKPWRRVDMMTELEKATGKKFPPGDQLHTMETNKFLRDLLKEVKVECTPPLTNARMLDKLVGEYIEETCINPTFITGHPQMMSPLAKYHRSIPGLCERFEAFVCKKEIVNAYTELNDPFDQRLRFEEQASQKAQGDDEAQLIDENFCTSLEYGLPPTGGWGMGIDRMVMFLTDHYSIKEVLAFPFMKDDGQDKKFATEVVGIKPQEAEATGELQAPGK</sequence>
<dbReference type="EMBL" id="JAVHJO010000009">
    <property type="protein sequence ID" value="KAK6537200.1"/>
    <property type="molecule type" value="Genomic_DNA"/>
</dbReference>
<dbReference type="InterPro" id="IPR018149">
    <property type="entry name" value="Lys-tRNA-synth_II_C"/>
</dbReference>
<dbReference type="PROSITE" id="PS50862">
    <property type="entry name" value="AA_TRNA_LIGASE_II"/>
    <property type="match status" value="1"/>
</dbReference>
<keyword evidence="6" id="KW-0067">ATP-binding</keyword>
<comment type="catalytic activity">
    <reaction evidence="10">
        <text>tRNA(Lys) + L-lysine + ATP = L-lysyl-tRNA(Lys) + AMP + diphosphate</text>
        <dbReference type="Rhea" id="RHEA:20792"/>
        <dbReference type="Rhea" id="RHEA-COMP:9696"/>
        <dbReference type="Rhea" id="RHEA-COMP:9697"/>
        <dbReference type="ChEBI" id="CHEBI:30616"/>
        <dbReference type="ChEBI" id="CHEBI:32551"/>
        <dbReference type="ChEBI" id="CHEBI:33019"/>
        <dbReference type="ChEBI" id="CHEBI:78442"/>
        <dbReference type="ChEBI" id="CHEBI:78529"/>
        <dbReference type="ChEBI" id="CHEBI:456215"/>
        <dbReference type="EC" id="6.1.1.6"/>
    </reaction>
</comment>
<dbReference type="GO" id="GO:0006430">
    <property type="term" value="P:lysyl-tRNA aminoacylation"/>
    <property type="evidence" value="ECO:0007669"/>
    <property type="project" value="InterPro"/>
</dbReference>
<evidence type="ECO:0000256" key="11">
    <source>
        <dbReference type="SAM" id="MobiDB-lite"/>
    </source>
</evidence>
<dbReference type="HAMAP" id="MF_00252">
    <property type="entry name" value="Lys_tRNA_synth_class2"/>
    <property type="match status" value="1"/>
</dbReference>
<feature type="region of interest" description="Disordered" evidence="11">
    <location>
        <begin position="1"/>
        <end position="63"/>
    </location>
</feature>
<dbReference type="GO" id="GO:0005524">
    <property type="term" value="F:ATP binding"/>
    <property type="evidence" value="ECO:0007669"/>
    <property type="project" value="UniProtKB-KW"/>
</dbReference>